<protein>
    <recommendedName>
        <fullName evidence="3">Pentapeptide repeat-containing protein</fullName>
    </recommendedName>
</protein>
<proteinExistence type="predicted"/>
<dbReference type="Gene3D" id="2.160.20.80">
    <property type="entry name" value="E3 ubiquitin-protein ligase SopA"/>
    <property type="match status" value="1"/>
</dbReference>
<comment type="caution">
    <text evidence="1">The sequence shown here is derived from an EMBL/GenBank/DDBJ whole genome shotgun (WGS) entry which is preliminary data.</text>
</comment>
<dbReference type="SUPFAM" id="SSF141571">
    <property type="entry name" value="Pentapeptide repeat-like"/>
    <property type="match status" value="1"/>
</dbReference>
<organism evidence="1 2">
    <name type="scientific">Larkinella terrae</name>
    <dbReference type="NCBI Taxonomy" id="2025311"/>
    <lineage>
        <taxon>Bacteria</taxon>
        <taxon>Pseudomonadati</taxon>
        <taxon>Bacteroidota</taxon>
        <taxon>Cytophagia</taxon>
        <taxon>Cytophagales</taxon>
        <taxon>Spirosomataceae</taxon>
        <taxon>Larkinella</taxon>
    </lineage>
</organism>
<keyword evidence="2" id="KW-1185">Reference proteome</keyword>
<gene>
    <name evidence="1" type="ORF">GJJ30_01930</name>
</gene>
<evidence type="ECO:0000313" key="2">
    <source>
        <dbReference type="Proteomes" id="UP000441754"/>
    </source>
</evidence>
<reference evidence="1 2" key="1">
    <citation type="journal article" date="2018" name="Antonie Van Leeuwenhoek">
        <title>Larkinella terrae sp. nov., isolated from soil on Jeju Island, South Korea.</title>
        <authorList>
            <person name="Ten L.N."/>
            <person name="Jeon J."/>
            <person name="Park S.J."/>
            <person name="Park S."/>
            <person name="Lee S.Y."/>
            <person name="Kim M.K."/>
            <person name="Jung H.Y."/>
        </authorList>
    </citation>
    <scope>NUCLEOTIDE SEQUENCE [LARGE SCALE GENOMIC DNA]</scope>
    <source>
        <strain evidence="1 2">KCTC 52001</strain>
    </source>
</reference>
<dbReference type="AlphaFoldDB" id="A0A7K0EE70"/>
<dbReference type="OrthoDB" id="9786032at2"/>
<evidence type="ECO:0000313" key="1">
    <source>
        <dbReference type="EMBL" id="MRS60035.1"/>
    </source>
</evidence>
<dbReference type="EMBL" id="WJXZ01000001">
    <property type="protein sequence ID" value="MRS60035.1"/>
    <property type="molecule type" value="Genomic_DNA"/>
</dbReference>
<name>A0A7K0EE70_9BACT</name>
<sequence>MAGSKITNADLSDLEIDGAQLGGAYIHNIGMPPESHPNYDPAARQRPLRFENCHLEGSTLTGGSLKDVEVTDCALTGMRINGILVEKLLEAYAKSIG</sequence>
<dbReference type="RefSeq" id="WP_154172587.1">
    <property type="nucleotide sequence ID" value="NZ_WJXZ01000001.1"/>
</dbReference>
<evidence type="ECO:0008006" key="3">
    <source>
        <dbReference type="Google" id="ProtNLM"/>
    </source>
</evidence>
<dbReference type="Proteomes" id="UP000441754">
    <property type="component" value="Unassembled WGS sequence"/>
</dbReference>
<accession>A0A7K0EE70</accession>